<feature type="domain" description="Thioredoxin" evidence="1">
    <location>
        <begin position="68"/>
        <end position="196"/>
    </location>
</feature>
<comment type="caution">
    <text evidence="2">The sequence shown here is derived from an EMBL/GenBank/DDBJ whole genome shotgun (WGS) entry which is preliminary data.</text>
</comment>
<protein>
    <submittedName>
        <fullName evidence="2">TlpA family protein disulfide reductase</fullName>
    </submittedName>
</protein>
<dbReference type="Gene3D" id="3.40.30.10">
    <property type="entry name" value="Glutaredoxin"/>
    <property type="match status" value="1"/>
</dbReference>
<dbReference type="PANTHER" id="PTHR42852">
    <property type="entry name" value="THIOL:DISULFIDE INTERCHANGE PROTEIN DSBE"/>
    <property type="match status" value="1"/>
</dbReference>
<dbReference type="InterPro" id="IPR036249">
    <property type="entry name" value="Thioredoxin-like_sf"/>
</dbReference>
<dbReference type="SUPFAM" id="SSF52833">
    <property type="entry name" value="Thioredoxin-like"/>
    <property type="match status" value="1"/>
</dbReference>
<dbReference type="GO" id="GO:0016491">
    <property type="term" value="F:oxidoreductase activity"/>
    <property type="evidence" value="ECO:0007669"/>
    <property type="project" value="InterPro"/>
</dbReference>
<dbReference type="EMBL" id="JANCMU010000003">
    <property type="protein sequence ID" value="MDG4946175.1"/>
    <property type="molecule type" value="Genomic_DNA"/>
</dbReference>
<dbReference type="InterPro" id="IPR050553">
    <property type="entry name" value="Thioredoxin_ResA/DsbE_sf"/>
</dbReference>
<evidence type="ECO:0000313" key="3">
    <source>
        <dbReference type="Proteomes" id="UP001152599"/>
    </source>
</evidence>
<dbReference type="InterPro" id="IPR013766">
    <property type="entry name" value="Thioredoxin_domain"/>
</dbReference>
<sequence>MKLKNLFYIVLIISFLSACKEESKVETTTTEEAKEEQVIEGVKATPVKKEDKAATTSSTGAPSYMDIELKGYGVPDANVQDFHGKVVFVNHWGSWCPPCRMEMPSIQSLYDDYGDKVEFVMIAMEKRQGAHVPYIEKEGYTFPVYTALSPIVTEMKPRAFPTTIILDKQGQIRISDVGAKDWNAPQVRELLDELLAQ</sequence>
<evidence type="ECO:0000313" key="2">
    <source>
        <dbReference type="EMBL" id="MDG4946175.1"/>
    </source>
</evidence>
<gene>
    <name evidence="2" type="ORF">NMK71_07085</name>
</gene>
<dbReference type="PANTHER" id="PTHR42852:SF17">
    <property type="entry name" value="THIOREDOXIN-LIKE PROTEIN HI_1115"/>
    <property type="match status" value="1"/>
</dbReference>
<dbReference type="CDD" id="cd02966">
    <property type="entry name" value="TlpA_like_family"/>
    <property type="match status" value="1"/>
</dbReference>
<reference evidence="2" key="1">
    <citation type="submission" date="2022-07" db="EMBL/GenBank/DDBJ databases">
        <title>Description and genome-wide analysis of Profundicola chukchiensis gen. nov., sp. nov., marine bacteria isolated from bottom sediments of the Chukchi Sea.</title>
        <authorList>
            <person name="Romanenko L."/>
            <person name="Otstavnykh N."/>
            <person name="Kurilenko V."/>
            <person name="Eremeev V."/>
            <person name="Velansky P."/>
            <person name="Mikhailov V."/>
            <person name="Isaeva M."/>
        </authorList>
    </citation>
    <scope>NUCLEOTIDE SEQUENCE</scope>
    <source>
        <strain evidence="2">KMM 9713</strain>
    </source>
</reference>
<proteinExistence type="predicted"/>
<dbReference type="InterPro" id="IPR000866">
    <property type="entry name" value="AhpC/TSA"/>
</dbReference>
<evidence type="ECO:0000259" key="1">
    <source>
        <dbReference type="PROSITE" id="PS51352"/>
    </source>
</evidence>
<dbReference type="Proteomes" id="UP001152599">
    <property type="component" value="Unassembled WGS sequence"/>
</dbReference>
<dbReference type="PROSITE" id="PS51257">
    <property type="entry name" value="PROKAR_LIPOPROTEIN"/>
    <property type="match status" value="1"/>
</dbReference>
<dbReference type="AlphaFoldDB" id="A0A9X4N037"/>
<dbReference type="RefSeq" id="WP_304420655.1">
    <property type="nucleotide sequence ID" value="NZ_JANCMU010000003.1"/>
</dbReference>
<accession>A0A9X4N037</accession>
<dbReference type="GO" id="GO:0016209">
    <property type="term" value="F:antioxidant activity"/>
    <property type="evidence" value="ECO:0007669"/>
    <property type="project" value="InterPro"/>
</dbReference>
<keyword evidence="3" id="KW-1185">Reference proteome</keyword>
<name>A0A9X4N037_9FLAO</name>
<organism evidence="2 3">
    <name type="scientific">Profundicola chukchiensis</name>
    <dbReference type="NCBI Taxonomy" id="2961959"/>
    <lineage>
        <taxon>Bacteria</taxon>
        <taxon>Pseudomonadati</taxon>
        <taxon>Bacteroidota</taxon>
        <taxon>Flavobacteriia</taxon>
        <taxon>Flavobacteriales</taxon>
        <taxon>Weeksellaceae</taxon>
        <taxon>Profundicola</taxon>
    </lineage>
</organism>
<dbReference type="PROSITE" id="PS51352">
    <property type="entry name" value="THIOREDOXIN_2"/>
    <property type="match status" value="1"/>
</dbReference>
<dbReference type="Pfam" id="PF00578">
    <property type="entry name" value="AhpC-TSA"/>
    <property type="match status" value="1"/>
</dbReference>